<dbReference type="Proteomes" id="UP000199656">
    <property type="component" value="Unassembled WGS sequence"/>
</dbReference>
<feature type="transmembrane region" description="Helical" evidence="1">
    <location>
        <begin position="6"/>
        <end position="31"/>
    </location>
</feature>
<dbReference type="OrthoDB" id="9999867at2"/>
<evidence type="ECO:0000313" key="3">
    <source>
        <dbReference type="Proteomes" id="UP000199656"/>
    </source>
</evidence>
<keyword evidence="1" id="KW-0812">Transmembrane</keyword>
<keyword evidence="1" id="KW-1133">Transmembrane helix</keyword>
<evidence type="ECO:0000313" key="2">
    <source>
        <dbReference type="EMBL" id="SEA70916.1"/>
    </source>
</evidence>
<dbReference type="STRING" id="408074.SAMN05660909_03075"/>
<proteinExistence type="predicted"/>
<dbReference type="EMBL" id="FNRL01000013">
    <property type="protein sequence ID" value="SEA70916.1"/>
    <property type="molecule type" value="Genomic_DNA"/>
</dbReference>
<evidence type="ECO:0000256" key="1">
    <source>
        <dbReference type="SAM" id="Phobius"/>
    </source>
</evidence>
<name>A0A1H4DEI7_9BACT</name>
<dbReference type="RefSeq" id="WP_089762820.1">
    <property type="nucleotide sequence ID" value="NZ_BKAT01000046.1"/>
</dbReference>
<keyword evidence="3" id="KW-1185">Reference proteome</keyword>
<gene>
    <name evidence="2" type="ORF">SAMN05660909_03075</name>
</gene>
<organism evidence="2 3">
    <name type="scientific">Chitinophaga terrae</name>
    <name type="common">ex Kim and Jung 2007</name>
    <dbReference type="NCBI Taxonomy" id="408074"/>
    <lineage>
        <taxon>Bacteria</taxon>
        <taxon>Pseudomonadati</taxon>
        <taxon>Bacteroidota</taxon>
        <taxon>Chitinophagia</taxon>
        <taxon>Chitinophagales</taxon>
        <taxon>Chitinophagaceae</taxon>
        <taxon>Chitinophaga</taxon>
    </lineage>
</organism>
<protein>
    <submittedName>
        <fullName evidence="2">Uncharacterized protein</fullName>
    </submittedName>
</protein>
<accession>A0A1H4DEI7</accession>
<keyword evidence="1" id="KW-0472">Membrane</keyword>
<reference evidence="3" key="1">
    <citation type="submission" date="2016-10" db="EMBL/GenBank/DDBJ databases">
        <authorList>
            <person name="Varghese N."/>
            <person name="Submissions S."/>
        </authorList>
    </citation>
    <scope>NUCLEOTIDE SEQUENCE [LARGE SCALE GENOMIC DNA]</scope>
    <source>
        <strain evidence="3">DSM 23920</strain>
    </source>
</reference>
<dbReference type="AlphaFoldDB" id="A0A1H4DEI7"/>
<sequence>MTVDNITTIIIAVAFFAAILSPVSQFIKALFYNPKKLRIKSKSGEIVELDLEKKDIEAMIRFLTVLSEYK</sequence>